<dbReference type="SUPFAM" id="SSF54593">
    <property type="entry name" value="Glyoxalase/Bleomycin resistance protein/Dihydroxybiphenyl dioxygenase"/>
    <property type="match status" value="1"/>
</dbReference>
<dbReference type="Proteomes" id="UP000287352">
    <property type="component" value="Unassembled WGS sequence"/>
</dbReference>
<keyword evidence="3" id="KW-1185">Reference proteome</keyword>
<comment type="caution">
    <text evidence="2">The sequence shown here is derived from an EMBL/GenBank/DDBJ whole genome shotgun (WGS) entry which is preliminary data.</text>
</comment>
<dbReference type="Pfam" id="PF00903">
    <property type="entry name" value="Glyoxalase"/>
    <property type="match status" value="1"/>
</dbReference>
<organism evidence="2 3">
    <name type="scientific">Tengunoibacter tsumagoiensis</name>
    <dbReference type="NCBI Taxonomy" id="2014871"/>
    <lineage>
        <taxon>Bacteria</taxon>
        <taxon>Bacillati</taxon>
        <taxon>Chloroflexota</taxon>
        <taxon>Ktedonobacteria</taxon>
        <taxon>Ktedonobacterales</taxon>
        <taxon>Dictyobacteraceae</taxon>
        <taxon>Tengunoibacter</taxon>
    </lineage>
</organism>
<accession>A0A401ZZA0</accession>
<dbReference type="EMBL" id="BIFR01000001">
    <property type="protein sequence ID" value="GCE12180.1"/>
    <property type="molecule type" value="Genomic_DNA"/>
</dbReference>
<proteinExistence type="predicted"/>
<dbReference type="AlphaFoldDB" id="A0A401ZZA0"/>
<dbReference type="Gene3D" id="3.10.180.10">
    <property type="entry name" value="2,3-Dihydroxybiphenyl 1,2-Dioxygenase, domain 1"/>
    <property type="match status" value="1"/>
</dbReference>
<sequence>MELNFAYTASLEALEQRLREGGVDIVRPVGDEGFGYQLQVQDPDGMLVKINQLKPELYQ</sequence>
<protein>
    <recommendedName>
        <fullName evidence="1">Glyoxalase/fosfomycin resistance/dioxygenase domain-containing protein</fullName>
    </recommendedName>
</protein>
<evidence type="ECO:0000313" key="3">
    <source>
        <dbReference type="Proteomes" id="UP000287352"/>
    </source>
</evidence>
<dbReference type="InterPro" id="IPR029068">
    <property type="entry name" value="Glyas_Bleomycin-R_OHBP_Dase"/>
</dbReference>
<dbReference type="RefSeq" id="WP_126579821.1">
    <property type="nucleotide sequence ID" value="NZ_BIFR01000001.1"/>
</dbReference>
<reference evidence="3" key="1">
    <citation type="submission" date="2018-12" db="EMBL/GenBank/DDBJ databases">
        <title>Tengunoibacter tsumagoiensis gen. nov., sp. nov., Dictyobacter kobayashii sp. nov., D. alpinus sp. nov., and D. joshuensis sp. nov. and description of Dictyobacteraceae fam. nov. within the order Ktedonobacterales isolated from Tengu-no-mugimeshi.</title>
        <authorList>
            <person name="Wang C.M."/>
            <person name="Zheng Y."/>
            <person name="Sakai Y."/>
            <person name="Toyoda A."/>
            <person name="Minakuchi Y."/>
            <person name="Abe K."/>
            <person name="Yokota A."/>
            <person name="Yabe S."/>
        </authorList>
    </citation>
    <scope>NUCLEOTIDE SEQUENCE [LARGE SCALE GENOMIC DNA]</scope>
    <source>
        <strain evidence="3">Uno3</strain>
    </source>
</reference>
<evidence type="ECO:0000313" key="2">
    <source>
        <dbReference type="EMBL" id="GCE12180.1"/>
    </source>
</evidence>
<dbReference type="OrthoDB" id="73504at2"/>
<gene>
    <name evidence="2" type="ORF">KTT_20390</name>
</gene>
<feature type="domain" description="Glyoxalase/fosfomycin resistance/dioxygenase" evidence="1">
    <location>
        <begin position="9"/>
        <end position="49"/>
    </location>
</feature>
<evidence type="ECO:0000259" key="1">
    <source>
        <dbReference type="Pfam" id="PF00903"/>
    </source>
</evidence>
<name>A0A401ZZA0_9CHLR</name>
<dbReference type="InterPro" id="IPR004360">
    <property type="entry name" value="Glyas_Fos-R_dOase_dom"/>
</dbReference>